<name>A0A2M4B298_9DIPT</name>
<reference evidence="2" key="1">
    <citation type="submission" date="2018-01" db="EMBL/GenBank/DDBJ databases">
        <title>An insight into the sialome of Amazonian anophelines.</title>
        <authorList>
            <person name="Ribeiro J.M."/>
            <person name="Scarpassa V."/>
            <person name="Calvo E."/>
        </authorList>
    </citation>
    <scope>NUCLEOTIDE SEQUENCE</scope>
    <source>
        <tissue evidence="2">Salivary glands</tissue>
    </source>
</reference>
<accession>A0A2M4B298</accession>
<sequence>MVAASASAITASIMALTSRGAATARRAKSPTWRTSSARTSWTTVTALARWTTRPSSRPTYEWWGCCV</sequence>
<evidence type="ECO:0000256" key="1">
    <source>
        <dbReference type="SAM" id="MobiDB-lite"/>
    </source>
</evidence>
<protein>
    <submittedName>
        <fullName evidence="2">Putative secreted protein</fullName>
    </submittedName>
</protein>
<organism evidence="2">
    <name type="scientific">Anopheles triannulatus</name>
    <dbReference type="NCBI Taxonomy" id="58253"/>
    <lineage>
        <taxon>Eukaryota</taxon>
        <taxon>Metazoa</taxon>
        <taxon>Ecdysozoa</taxon>
        <taxon>Arthropoda</taxon>
        <taxon>Hexapoda</taxon>
        <taxon>Insecta</taxon>
        <taxon>Pterygota</taxon>
        <taxon>Neoptera</taxon>
        <taxon>Endopterygota</taxon>
        <taxon>Diptera</taxon>
        <taxon>Nematocera</taxon>
        <taxon>Culicoidea</taxon>
        <taxon>Culicidae</taxon>
        <taxon>Anophelinae</taxon>
        <taxon>Anopheles</taxon>
    </lineage>
</organism>
<dbReference type="EMBL" id="GGFK01013771">
    <property type="protein sequence ID" value="MBW47092.1"/>
    <property type="molecule type" value="Transcribed_RNA"/>
</dbReference>
<evidence type="ECO:0000313" key="2">
    <source>
        <dbReference type="EMBL" id="MBW47092.1"/>
    </source>
</evidence>
<proteinExistence type="predicted"/>
<dbReference type="AlphaFoldDB" id="A0A2M4B298"/>
<feature type="region of interest" description="Disordered" evidence="1">
    <location>
        <begin position="17"/>
        <end position="38"/>
    </location>
</feature>